<protein>
    <submittedName>
        <fullName evidence="9">ABC transporter permease subunit</fullName>
    </submittedName>
</protein>
<dbReference type="Proteomes" id="UP000268192">
    <property type="component" value="Chromosome"/>
</dbReference>
<reference evidence="9 10" key="1">
    <citation type="submission" date="2018-09" db="EMBL/GenBank/DDBJ databases">
        <title>Marinorhizobium profundi gen. nov., sp. nov., isolated from a deep-sea sediment sample from the New Britain Trench and proposal of Marinorhizobiaceae fam. nov. in the order Rhizobiales of the class Alphaproteobacteria.</title>
        <authorList>
            <person name="Cao J."/>
        </authorList>
    </citation>
    <scope>NUCLEOTIDE SEQUENCE [LARGE SCALE GENOMIC DNA]</scope>
    <source>
        <strain evidence="9 10">WS11</strain>
    </source>
</reference>
<evidence type="ECO:0000256" key="7">
    <source>
        <dbReference type="RuleBase" id="RU363032"/>
    </source>
</evidence>
<feature type="transmembrane region" description="Helical" evidence="7">
    <location>
        <begin position="525"/>
        <end position="551"/>
    </location>
</feature>
<feature type="domain" description="ABC transmembrane type-1" evidence="8">
    <location>
        <begin position="56"/>
        <end position="270"/>
    </location>
</feature>
<dbReference type="KEGG" id="abaw:D5400_00635"/>
<dbReference type="PANTHER" id="PTHR30183">
    <property type="entry name" value="MOLYBDENUM TRANSPORT SYSTEM PERMEASE PROTEIN MODB"/>
    <property type="match status" value="1"/>
</dbReference>
<dbReference type="InterPro" id="IPR000515">
    <property type="entry name" value="MetI-like"/>
</dbReference>
<accession>A0A3S9AZC9</accession>
<name>A0A3S9AZC9_9HYPH</name>
<evidence type="ECO:0000256" key="5">
    <source>
        <dbReference type="ARBA" id="ARBA00022989"/>
    </source>
</evidence>
<sequence>MTLARLAPPLTIGILILPLVFGLVGTVLPALGYLPALGGTTVTTEHFAELFAMPAIWRSAWLSLFVGLATTAISLGIVMLFVAGWSQTRVFQRVQHLLSPLLAIPHAAAAFGFAFLIAPSGYLIRLAAPVFGIDRPPDLLIINDPLGLTMMAGLIVKEIPFLFLVTLAALPQLPHRPTMQLTSAMGYGRVAGFAYALAPRVYRQIRFAVYAVIAYATSVVDVAIILGPNLPPTLPVRLLRWMNDPDLSVRFLASAGAVLQLSVTIAALALWWLLERFVAAVVTAACDGGLRFRRDRIVRILSLTATAIAGLIVFAGVALLALWSVSAFWQFPDLWPQALSLSTWQSALPRILDPLATTLLAGLASTLIALLLTIGCLEREIETGKTGGSRALLAIYMPLMVPQIAFVFGLQVLFVASGTDQRFAALVFVHLIFVLPYVFLSLSDPWRALDRRYDRVSAGLGRSRLATLLSIRLPMLARAIATAAAVGFAVSVGQYLPTVLIGEGRLTTITTEAVALASGGNRRVIGVYAFLQTLLPFVAFAIASLVPALLFRGRRSMRV</sequence>
<feature type="transmembrane region" description="Helical" evidence="7">
    <location>
        <begin position="351"/>
        <end position="372"/>
    </location>
</feature>
<feature type="transmembrane region" description="Helical" evidence="7">
    <location>
        <begin position="97"/>
        <end position="118"/>
    </location>
</feature>
<feature type="transmembrane region" description="Helical" evidence="7">
    <location>
        <begin position="300"/>
        <end position="331"/>
    </location>
</feature>
<evidence type="ECO:0000313" key="10">
    <source>
        <dbReference type="Proteomes" id="UP000268192"/>
    </source>
</evidence>
<dbReference type="InterPro" id="IPR035906">
    <property type="entry name" value="MetI-like_sf"/>
</dbReference>
<keyword evidence="2 7" id="KW-0813">Transport</keyword>
<keyword evidence="3" id="KW-1003">Cell membrane</keyword>
<feature type="domain" description="ABC transmembrane type-1" evidence="8">
    <location>
        <begin position="351"/>
        <end position="546"/>
    </location>
</feature>
<dbReference type="GO" id="GO:0055085">
    <property type="term" value="P:transmembrane transport"/>
    <property type="evidence" value="ECO:0007669"/>
    <property type="project" value="InterPro"/>
</dbReference>
<dbReference type="PROSITE" id="PS50928">
    <property type="entry name" value="ABC_TM1"/>
    <property type="match status" value="2"/>
</dbReference>
<organism evidence="9 10">
    <name type="scientific">Georhizobium profundi</name>
    <dbReference type="NCBI Taxonomy" id="2341112"/>
    <lineage>
        <taxon>Bacteria</taxon>
        <taxon>Pseudomonadati</taxon>
        <taxon>Pseudomonadota</taxon>
        <taxon>Alphaproteobacteria</taxon>
        <taxon>Hyphomicrobiales</taxon>
        <taxon>Rhizobiaceae</taxon>
        <taxon>Georhizobium</taxon>
    </lineage>
</organism>
<evidence type="ECO:0000259" key="8">
    <source>
        <dbReference type="PROSITE" id="PS50928"/>
    </source>
</evidence>
<comment type="similarity">
    <text evidence="7">Belongs to the binding-protein-dependent transport system permease family.</text>
</comment>
<dbReference type="AlphaFoldDB" id="A0A3S9AZC9"/>
<feature type="transmembrane region" description="Helical" evidence="7">
    <location>
        <begin position="393"/>
        <end position="417"/>
    </location>
</feature>
<dbReference type="RefSeq" id="WP_126006683.1">
    <property type="nucleotide sequence ID" value="NZ_CP032509.1"/>
</dbReference>
<feature type="transmembrane region" description="Helical" evidence="7">
    <location>
        <begin position="207"/>
        <end position="227"/>
    </location>
</feature>
<gene>
    <name evidence="9" type="ORF">D5400_00635</name>
</gene>
<evidence type="ECO:0000256" key="3">
    <source>
        <dbReference type="ARBA" id="ARBA00022475"/>
    </source>
</evidence>
<dbReference type="Pfam" id="PF00528">
    <property type="entry name" value="BPD_transp_1"/>
    <property type="match status" value="1"/>
</dbReference>
<dbReference type="GO" id="GO:0005886">
    <property type="term" value="C:plasma membrane"/>
    <property type="evidence" value="ECO:0007669"/>
    <property type="project" value="UniProtKB-SubCell"/>
</dbReference>
<evidence type="ECO:0000256" key="2">
    <source>
        <dbReference type="ARBA" id="ARBA00022448"/>
    </source>
</evidence>
<keyword evidence="6 7" id="KW-0472">Membrane</keyword>
<evidence type="ECO:0000256" key="1">
    <source>
        <dbReference type="ARBA" id="ARBA00004651"/>
    </source>
</evidence>
<feature type="transmembrane region" description="Helical" evidence="7">
    <location>
        <begin position="12"/>
        <end position="34"/>
    </location>
</feature>
<proteinExistence type="inferred from homology"/>
<evidence type="ECO:0000256" key="4">
    <source>
        <dbReference type="ARBA" id="ARBA00022692"/>
    </source>
</evidence>
<dbReference type="PANTHER" id="PTHR30183:SF6">
    <property type="entry name" value="INNER MEMBRANE ABC TRANSPORTER PERMEASE PROTEIN YNJC"/>
    <property type="match status" value="1"/>
</dbReference>
<evidence type="ECO:0000313" key="9">
    <source>
        <dbReference type="EMBL" id="AZN69972.1"/>
    </source>
</evidence>
<dbReference type="OrthoDB" id="7852521at2"/>
<dbReference type="EMBL" id="CP032509">
    <property type="protein sequence ID" value="AZN69972.1"/>
    <property type="molecule type" value="Genomic_DNA"/>
</dbReference>
<feature type="transmembrane region" description="Helical" evidence="7">
    <location>
        <begin position="475"/>
        <end position="496"/>
    </location>
</feature>
<feature type="transmembrane region" description="Helical" evidence="7">
    <location>
        <begin position="423"/>
        <end position="442"/>
    </location>
</feature>
<feature type="transmembrane region" description="Helical" evidence="7">
    <location>
        <begin position="247"/>
        <end position="274"/>
    </location>
</feature>
<dbReference type="CDD" id="cd06261">
    <property type="entry name" value="TM_PBP2"/>
    <property type="match status" value="1"/>
</dbReference>
<keyword evidence="5 7" id="KW-1133">Transmembrane helix</keyword>
<dbReference type="Gene3D" id="1.10.3720.10">
    <property type="entry name" value="MetI-like"/>
    <property type="match status" value="2"/>
</dbReference>
<feature type="transmembrane region" description="Helical" evidence="7">
    <location>
        <begin position="60"/>
        <end position="85"/>
    </location>
</feature>
<evidence type="ECO:0000256" key="6">
    <source>
        <dbReference type="ARBA" id="ARBA00023136"/>
    </source>
</evidence>
<keyword evidence="4 7" id="KW-0812">Transmembrane</keyword>
<dbReference type="SUPFAM" id="SSF161098">
    <property type="entry name" value="MetI-like"/>
    <property type="match status" value="2"/>
</dbReference>
<comment type="subcellular location">
    <subcellularLocation>
        <location evidence="1 7">Cell membrane</location>
        <topology evidence="1 7">Multi-pass membrane protein</topology>
    </subcellularLocation>
</comment>
<keyword evidence="10" id="KW-1185">Reference proteome</keyword>
<feature type="transmembrane region" description="Helical" evidence="7">
    <location>
        <begin position="146"/>
        <end position="170"/>
    </location>
</feature>